<gene>
    <name evidence="2" type="ORF">SAMN05216259_10727</name>
</gene>
<proteinExistence type="predicted"/>
<keyword evidence="3" id="KW-1185">Reference proteome</keyword>
<dbReference type="Proteomes" id="UP000199341">
    <property type="component" value="Unassembled WGS sequence"/>
</dbReference>
<accession>A0A1H0G8B7</accession>
<evidence type="ECO:0000313" key="2">
    <source>
        <dbReference type="EMBL" id="SDO03145.1"/>
    </source>
</evidence>
<dbReference type="EMBL" id="FNIE01000007">
    <property type="protein sequence ID" value="SDO03145.1"/>
    <property type="molecule type" value="Genomic_DNA"/>
</dbReference>
<dbReference type="RefSeq" id="WP_093785250.1">
    <property type="nucleotide sequence ID" value="NZ_FNIE01000007.1"/>
</dbReference>
<evidence type="ECO:0000256" key="1">
    <source>
        <dbReference type="SAM" id="MobiDB-lite"/>
    </source>
</evidence>
<protein>
    <submittedName>
        <fullName evidence="2">Uncharacterized protein</fullName>
    </submittedName>
</protein>
<dbReference type="AlphaFoldDB" id="A0A1H0G8B7"/>
<organism evidence="2 3">
    <name type="scientific">Actinacidiphila guanduensis</name>
    <dbReference type="NCBI Taxonomy" id="310781"/>
    <lineage>
        <taxon>Bacteria</taxon>
        <taxon>Bacillati</taxon>
        <taxon>Actinomycetota</taxon>
        <taxon>Actinomycetes</taxon>
        <taxon>Kitasatosporales</taxon>
        <taxon>Streptomycetaceae</taxon>
        <taxon>Actinacidiphila</taxon>
    </lineage>
</organism>
<feature type="region of interest" description="Disordered" evidence="1">
    <location>
        <begin position="1"/>
        <end position="29"/>
    </location>
</feature>
<dbReference type="STRING" id="310781.SAMN05216259_10727"/>
<reference evidence="2 3" key="1">
    <citation type="submission" date="2016-10" db="EMBL/GenBank/DDBJ databases">
        <authorList>
            <person name="de Groot N.N."/>
        </authorList>
    </citation>
    <scope>NUCLEOTIDE SEQUENCE [LARGE SCALE GENOMIC DNA]</scope>
    <source>
        <strain evidence="2 3">CGMCC 4.2022</strain>
    </source>
</reference>
<sequence length="155" mass="15966">MSGGDADDSGQPGGRGARPVGPNPHVNEGIIVTGGRIEHSAVAAGRGASARLDARQVAEPLYAEAVRAMLAEVRRHLDAMADEGAPVTPEQRTEAMAEADAIEQELRAEPGDDPAAAGQRLTGRLRRLGAFVSGATALLGLVRSAEETVRAVIGQ</sequence>
<name>A0A1H0G8B7_9ACTN</name>
<evidence type="ECO:0000313" key="3">
    <source>
        <dbReference type="Proteomes" id="UP000199341"/>
    </source>
</evidence>